<proteinExistence type="inferred from homology"/>
<dbReference type="CDD" id="cd05233">
    <property type="entry name" value="SDR_c"/>
    <property type="match status" value="1"/>
</dbReference>
<evidence type="ECO:0000256" key="2">
    <source>
        <dbReference type="ARBA" id="ARBA00023002"/>
    </source>
</evidence>
<reference evidence="3 4" key="1">
    <citation type="submission" date="2020-11" db="EMBL/GenBank/DDBJ databases">
        <title>Sequencing the genomes of 1000 actinobacteria strains.</title>
        <authorList>
            <person name="Klenk H.-P."/>
        </authorList>
    </citation>
    <scope>NUCLEOTIDE SEQUENCE [LARGE SCALE GENOMIC DNA]</scope>
    <source>
        <strain evidence="3 4">DSM 101695</strain>
    </source>
</reference>
<name>A0ABS0KBG8_9ACTN</name>
<keyword evidence="2" id="KW-0560">Oxidoreductase</keyword>
<evidence type="ECO:0000313" key="3">
    <source>
        <dbReference type="EMBL" id="MBG6105979.1"/>
    </source>
</evidence>
<dbReference type="InterPro" id="IPR002347">
    <property type="entry name" value="SDR_fam"/>
</dbReference>
<accession>A0ABS0KBG8</accession>
<dbReference type="InterPro" id="IPR036291">
    <property type="entry name" value="NAD(P)-bd_dom_sf"/>
</dbReference>
<dbReference type="Pfam" id="PF13561">
    <property type="entry name" value="adh_short_C2"/>
    <property type="match status" value="1"/>
</dbReference>
<gene>
    <name evidence="3" type="ORF">IW249_006393</name>
</gene>
<dbReference type="Gene3D" id="3.40.50.720">
    <property type="entry name" value="NAD(P)-binding Rossmann-like Domain"/>
    <property type="match status" value="1"/>
</dbReference>
<dbReference type="PRINTS" id="PR00081">
    <property type="entry name" value="GDHRDH"/>
</dbReference>
<dbReference type="Proteomes" id="UP000631791">
    <property type="component" value="Unassembled WGS sequence"/>
</dbReference>
<evidence type="ECO:0000256" key="1">
    <source>
        <dbReference type="ARBA" id="ARBA00006484"/>
    </source>
</evidence>
<comment type="caution">
    <text evidence="3">The sequence shown here is derived from an EMBL/GenBank/DDBJ whole genome shotgun (WGS) entry which is preliminary data.</text>
</comment>
<comment type="similarity">
    <text evidence="1">Belongs to the short-chain dehydrogenases/reductases (SDR) family.</text>
</comment>
<dbReference type="PANTHER" id="PTHR43477:SF1">
    <property type="entry name" value="DIHYDROANTICAPSIN 7-DEHYDROGENASE"/>
    <property type="match status" value="1"/>
</dbReference>
<keyword evidence="4" id="KW-1185">Reference proteome</keyword>
<protein>
    <submittedName>
        <fullName evidence="3">NAD(P)-dependent dehydrogenase (Short-subunit alcohol dehydrogenase family)</fullName>
    </submittedName>
</protein>
<evidence type="ECO:0000313" key="4">
    <source>
        <dbReference type="Proteomes" id="UP000631791"/>
    </source>
</evidence>
<dbReference type="SUPFAM" id="SSF51735">
    <property type="entry name" value="NAD(P)-binding Rossmann-fold domains"/>
    <property type="match status" value="1"/>
</dbReference>
<sequence>MAAEYARRGNEVIITGRSAERAEAEAARFAAETGGRVSGLGLDLSQPHSVADALGKVERVDRLAVAGMIRDSNTVASFAVQAAVTLATTKIVGYAAVVAALHDRLASDAAVLLFGGMAKDRPYPGSTVLSTVNAGMVGLVRTLSVELAPVRVNSVHPGAVVDTPAWVDKRALLEPLRKISLTGELPTMRQIVEGCLFLLENPAANGVNLTLDAGRA</sequence>
<dbReference type="PANTHER" id="PTHR43477">
    <property type="entry name" value="DIHYDROANTICAPSIN 7-DEHYDROGENASE"/>
    <property type="match status" value="1"/>
</dbReference>
<dbReference type="EMBL" id="JADOTY010000001">
    <property type="protein sequence ID" value="MBG6105979.1"/>
    <property type="molecule type" value="Genomic_DNA"/>
</dbReference>
<organism evidence="3 4">
    <name type="scientific">Micromonospora vinacea</name>
    <dbReference type="NCBI Taxonomy" id="709878"/>
    <lineage>
        <taxon>Bacteria</taxon>
        <taxon>Bacillati</taxon>
        <taxon>Actinomycetota</taxon>
        <taxon>Actinomycetes</taxon>
        <taxon>Micromonosporales</taxon>
        <taxon>Micromonosporaceae</taxon>
        <taxon>Micromonospora</taxon>
    </lineage>
</organism>
<dbReference type="InterPro" id="IPR051122">
    <property type="entry name" value="SDR_DHRS6-like"/>
</dbReference>